<dbReference type="CDD" id="cd24032">
    <property type="entry name" value="ASKHA_NBD_TsaB"/>
    <property type="match status" value="1"/>
</dbReference>
<evidence type="ECO:0000256" key="6">
    <source>
        <dbReference type="ARBA" id="ARBA00032446"/>
    </source>
</evidence>
<dbReference type="InterPro" id="IPR000905">
    <property type="entry name" value="Gcp-like_dom"/>
</dbReference>
<evidence type="ECO:0000256" key="2">
    <source>
        <dbReference type="ARBA" id="ARBA00010493"/>
    </source>
</evidence>
<accession>S3DH30</accession>
<protein>
    <recommendedName>
        <fullName evidence="3">tRNA threonylcarbamoyladenosine biosynthesis protein TsaB</fullName>
    </recommendedName>
    <alternativeName>
        <fullName evidence="6">t(6)A37 threonylcarbamoyladenosine biosynthesis protein TsaB</fullName>
    </alternativeName>
</protein>
<dbReference type="STRING" id="28176.CF66_2203"/>
<dbReference type="Gene3D" id="3.30.420.40">
    <property type="match status" value="2"/>
</dbReference>
<dbReference type="eggNOG" id="COG1214">
    <property type="taxonomic scope" value="Bacteria"/>
</dbReference>
<dbReference type="GO" id="GO:0006508">
    <property type="term" value="P:proteolysis"/>
    <property type="evidence" value="ECO:0007669"/>
    <property type="project" value="UniProtKB-KW"/>
</dbReference>
<dbReference type="Pfam" id="PF00814">
    <property type="entry name" value="TsaD"/>
    <property type="match status" value="1"/>
</dbReference>
<dbReference type="EMBL" id="AMSD01000001">
    <property type="protein sequence ID" value="EPE37757.1"/>
    <property type="molecule type" value="Genomic_DNA"/>
</dbReference>
<evidence type="ECO:0000256" key="1">
    <source>
        <dbReference type="ARBA" id="ARBA00004496"/>
    </source>
</evidence>
<evidence type="ECO:0000259" key="7">
    <source>
        <dbReference type="Pfam" id="PF00814"/>
    </source>
</evidence>
<dbReference type="NCBIfam" id="TIGR03725">
    <property type="entry name" value="T6A_YeaZ"/>
    <property type="match status" value="1"/>
</dbReference>
<evidence type="ECO:0000256" key="4">
    <source>
        <dbReference type="ARBA" id="ARBA00022490"/>
    </source>
</evidence>
<keyword evidence="8" id="KW-0378">Hydrolase</keyword>
<keyword evidence="8" id="KW-0645">Protease</keyword>
<dbReference type="InterPro" id="IPR022496">
    <property type="entry name" value="T6A_TsaB"/>
</dbReference>
<name>S3DH30_9GAMM</name>
<keyword evidence="5" id="KW-0819">tRNA processing</keyword>
<dbReference type="GO" id="GO:0005829">
    <property type="term" value="C:cytosol"/>
    <property type="evidence" value="ECO:0007669"/>
    <property type="project" value="TreeGrafter"/>
</dbReference>
<evidence type="ECO:0000313" key="9">
    <source>
        <dbReference type="Proteomes" id="UP000053688"/>
    </source>
</evidence>
<evidence type="ECO:0000256" key="3">
    <source>
        <dbReference type="ARBA" id="ARBA00019012"/>
    </source>
</evidence>
<evidence type="ECO:0000313" key="8">
    <source>
        <dbReference type="EMBL" id="EPE37757.1"/>
    </source>
</evidence>
<dbReference type="GO" id="GO:0002949">
    <property type="term" value="P:tRNA threonylcarbamoyladenosine modification"/>
    <property type="evidence" value="ECO:0007669"/>
    <property type="project" value="InterPro"/>
</dbReference>
<organism evidence="8 9">
    <name type="scientific">Candidatus Photodesmus katoptron Akat1</name>
    <dbReference type="NCBI Taxonomy" id="1236703"/>
    <lineage>
        <taxon>Bacteria</taxon>
        <taxon>Pseudomonadati</taxon>
        <taxon>Pseudomonadota</taxon>
        <taxon>Gammaproteobacteria</taxon>
        <taxon>Vibrionales</taxon>
        <taxon>Vibrionaceae</taxon>
        <taxon>Candidatus Photodesmus</taxon>
    </lineage>
</organism>
<dbReference type="PATRIC" id="fig|1236703.3.peg.207"/>
<dbReference type="InterPro" id="IPR043129">
    <property type="entry name" value="ATPase_NBD"/>
</dbReference>
<evidence type="ECO:0000256" key="5">
    <source>
        <dbReference type="ARBA" id="ARBA00022694"/>
    </source>
</evidence>
<keyword evidence="9" id="KW-1185">Reference proteome</keyword>
<comment type="subcellular location">
    <subcellularLocation>
        <location evidence="1">Cytoplasm</location>
    </subcellularLocation>
</comment>
<dbReference type="SUPFAM" id="SSF53067">
    <property type="entry name" value="Actin-like ATPase domain"/>
    <property type="match status" value="2"/>
</dbReference>
<dbReference type="PANTHER" id="PTHR11735">
    <property type="entry name" value="TRNA N6-ADENOSINE THREONYLCARBAMOYLTRANSFERASE"/>
    <property type="match status" value="1"/>
</dbReference>
<proteinExistence type="inferred from homology"/>
<dbReference type="FunFam" id="3.30.420.40:FF:000097">
    <property type="entry name" value="tRNA threonylcarbamoyladenosine biosynthesis protein TsaB"/>
    <property type="match status" value="1"/>
</dbReference>
<dbReference type="RefSeq" id="WP_016503555.1">
    <property type="nucleotide sequence ID" value="NZ_AMSD01000001.1"/>
</dbReference>
<dbReference type="PANTHER" id="PTHR11735:SF11">
    <property type="entry name" value="TRNA THREONYLCARBAMOYLADENOSINE BIOSYNTHESIS PROTEIN TSAB"/>
    <property type="match status" value="1"/>
</dbReference>
<sequence length="228" mass="25686">MNKTILAINTATENCSIALITHNNELYIRNEIALKCHTQKILPMIDEVLKEAKITLNQIHSIAYARGPGSFTSLRIGICIAKGLAFSKNLPMIGISSLQSIAQNIYRRYGLTRVACAIDARMNEIYWGNFYRLKDGSWNSIDIESTIPYKTLEKKLINTKSVFGIAKTKLETCSENLNKILIKFKNTKTIYSEAQDIAYLAKFELEKGNVLSVNEATPVYLRDKIVSN</sequence>
<reference evidence="8 9" key="1">
    <citation type="journal article" date="2014" name="Environ. Microbiol.">
        <title>Genomic signatures of obligate host dependence in the luminous bacterial symbiont of a vertebrate.</title>
        <authorList>
            <person name="Hendry T.A."/>
            <person name="de Wet J.R."/>
            <person name="Dunlap P.V."/>
        </authorList>
    </citation>
    <scope>NUCLEOTIDE SEQUENCE [LARGE SCALE GENOMIC DNA]</scope>
    <source>
        <strain evidence="8 9">Akat1</strain>
    </source>
</reference>
<comment type="caution">
    <text evidence="8">The sequence shown here is derived from an EMBL/GenBank/DDBJ whole genome shotgun (WGS) entry which is preliminary data.</text>
</comment>
<comment type="similarity">
    <text evidence="2">Belongs to the KAE1 / TsaD family. TsaB subfamily.</text>
</comment>
<feature type="domain" description="Gcp-like" evidence="7">
    <location>
        <begin position="31"/>
        <end position="136"/>
    </location>
</feature>
<dbReference type="Proteomes" id="UP000053688">
    <property type="component" value="Unassembled WGS sequence"/>
</dbReference>
<dbReference type="AlphaFoldDB" id="S3DH30"/>
<keyword evidence="4" id="KW-0963">Cytoplasm</keyword>
<gene>
    <name evidence="8" type="ORF">O1U_0217</name>
</gene>
<dbReference type="GO" id="GO:0008233">
    <property type="term" value="F:peptidase activity"/>
    <property type="evidence" value="ECO:0007669"/>
    <property type="project" value="UniProtKB-KW"/>
</dbReference>